<feature type="region of interest" description="Disordered" evidence="1">
    <location>
        <begin position="1"/>
        <end position="48"/>
    </location>
</feature>
<evidence type="ECO:0000256" key="1">
    <source>
        <dbReference type="SAM" id="MobiDB-lite"/>
    </source>
</evidence>
<dbReference type="AlphaFoldDB" id="S3CFL4"/>
<keyword evidence="2" id="KW-0472">Membrane</keyword>
<dbReference type="PANTHER" id="PTHR38402:SF1">
    <property type="entry name" value="MITOCHONDRIAL OUTER MEMBRANE PROTEIN OM14"/>
    <property type="match status" value="1"/>
</dbReference>
<name>S3CFL4_OPHP1</name>
<organism evidence="3 4">
    <name type="scientific">Ophiostoma piceae (strain UAMH 11346)</name>
    <name type="common">Sap stain fungus</name>
    <dbReference type="NCBI Taxonomy" id="1262450"/>
    <lineage>
        <taxon>Eukaryota</taxon>
        <taxon>Fungi</taxon>
        <taxon>Dikarya</taxon>
        <taxon>Ascomycota</taxon>
        <taxon>Pezizomycotina</taxon>
        <taxon>Sordariomycetes</taxon>
        <taxon>Sordariomycetidae</taxon>
        <taxon>Ophiostomatales</taxon>
        <taxon>Ophiostomataceae</taxon>
        <taxon>Ophiostoma</taxon>
    </lineage>
</organism>
<dbReference type="eggNOG" id="ENOG502S8W1">
    <property type="taxonomic scope" value="Eukaryota"/>
</dbReference>
<dbReference type="GO" id="GO:1990593">
    <property type="term" value="F:nascent polypeptide-associated complex binding"/>
    <property type="evidence" value="ECO:0007669"/>
    <property type="project" value="InterPro"/>
</dbReference>
<keyword evidence="4" id="KW-1185">Reference proteome</keyword>
<accession>S3CFL4</accession>
<feature type="transmembrane region" description="Helical" evidence="2">
    <location>
        <begin position="150"/>
        <end position="172"/>
    </location>
</feature>
<dbReference type="STRING" id="1262450.S3CFL4"/>
<dbReference type="OrthoDB" id="20198at2759"/>
<keyword evidence="2" id="KW-1133">Transmembrane helix</keyword>
<dbReference type="GO" id="GO:0005741">
    <property type="term" value="C:mitochondrial outer membrane"/>
    <property type="evidence" value="ECO:0007669"/>
    <property type="project" value="InterPro"/>
</dbReference>
<gene>
    <name evidence="3" type="ORF">F503_06036</name>
</gene>
<proteinExistence type="predicted"/>
<feature type="region of interest" description="Disordered" evidence="1">
    <location>
        <begin position="101"/>
        <end position="121"/>
    </location>
</feature>
<evidence type="ECO:0000313" key="4">
    <source>
        <dbReference type="Proteomes" id="UP000016923"/>
    </source>
</evidence>
<feature type="transmembrane region" description="Helical" evidence="2">
    <location>
        <begin position="184"/>
        <end position="207"/>
    </location>
</feature>
<dbReference type="InterPro" id="IPR039454">
    <property type="entry name" value="OM14"/>
</dbReference>
<dbReference type="VEuPathDB" id="FungiDB:F503_06036"/>
<dbReference type="EMBL" id="KE148146">
    <property type="protein sequence ID" value="EPE10941.1"/>
    <property type="molecule type" value="Genomic_DNA"/>
</dbReference>
<evidence type="ECO:0000256" key="2">
    <source>
        <dbReference type="SAM" id="Phobius"/>
    </source>
</evidence>
<dbReference type="PANTHER" id="PTHR38402">
    <property type="entry name" value="MITOCHONDRIAL OUTER MEMBRANE PROTEIN OM14"/>
    <property type="match status" value="1"/>
</dbReference>
<feature type="compositionally biased region" description="Basic and acidic residues" evidence="1">
    <location>
        <begin position="101"/>
        <end position="115"/>
    </location>
</feature>
<reference evidence="3 4" key="1">
    <citation type="journal article" date="2013" name="BMC Genomics">
        <title>The genome and transcriptome of the pine saprophyte Ophiostoma piceae, and a comparison with the bark beetle-associated pine pathogen Grosmannia clavigera.</title>
        <authorList>
            <person name="Haridas S."/>
            <person name="Wang Y."/>
            <person name="Lim L."/>
            <person name="Massoumi Alamouti S."/>
            <person name="Jackman S."/>
            <person name="Docking R."/>
            <person name="Robertson G."/>
            <person name="Birol I."/>
            <person name="Bohlmann J."/>
            <person name="Breuil C."/>
        </authorList>
    </citation>
    <scope>NUCLEOTIDE SEQUENCE [LARGE SCALE GENOMIC DNA]</scope>
    <source>
        <strain evidence="3 4">UAMH 11346</strain>
    </source>
</reference>
<dbReference type="OMA" id="LQNKFPP"/>
<dbReference type="Proteomes" id="UP000016923">
    <property type="component" value="Unassembled WGS sequence"/>
</dbReference>
<keyword evidence="2" id="KW-0812">Transmembrane</keyword>
<sequence length="212" mass="22417">MARRPSRKANTAPVSYAEIASKGPKQTPEEAAAPPLTEIEPSESAASTVSLIDVDTPSVHTVPADFKEQDIKTETEAERIQLEAKTKEAAAEVRKAAEKAKAKATKKGKEAKDKASAAADKAAQKAKSTDKWLTHQFAILEEDHPLATKAAVVANLAAVVGLGAFLGFRAWGLHERGQLLTWQTAATGAAVVGAVGVVEGTIANYFYKAQKE</sequence>
<dbReference type="GO" id="GO:0006626">
    <property type="term" value="P:protein targeting to mitochondrion"/>
    <property type="evidence" value="ECO:0007669"/>
    <property type="project" value="TreeGrafter"/>
</dbReference>
<evidence type="ECO:0000313" key="3">
    <source>
        <dbReference type="EMBL" id="EPE10941.1"/>
    </source>
</evidence>
<dbReference type="HOGENOM" id="CLU_100298_0_0_1"/>
<protein>
    <submittedName>
        <fullName evidence="3">Uncharacterized protein</fullName>
    </submittedName>
</protein>